<feature type="non-terminal residue" evidence="1">
    <location>
        <position position="124"/>
    </location>
</feature>
<proteinExistence type="predicted"/>
<feature type="non-terminal residue" evidence="1">
    <location>
        <position position="1"/>
    </location>
</feature>
<evidence type="ECO:0000313" key="1">
    <source>
        <dbReference type="EMBL" id="CAG8734112.1"/>
    </source>
</evidence>
<sequence>RSDDIESMCRSLQHHVDTNITLILTENKPKLALYQNSVRQRLRDLLDPTLNLNVCISIARGLIPAKLSTLIGKIFPQFRARPIIIEAANFLLSSFHEQIWLPRCNSVIDTEKRKGITTRLKKKK</sequence>
<name>A0A9N9NHQ4_FUNMO</name>
<dbReference type="EMBL" id="CAJVPP010017959">
    <property type="protein sequence ID" value="CAG8734112.1"/>
    <property type="molecule type" value="Genomic_DNA"/>
</dbReference>
<dbReference type="Proteomes" id="UP000789375">
    <property type="component" value="Unassembled WGS sequence"/>
</dbReference>
<reference evidence="1" key="1">
    <citation type="submission" date="2021-06" db="EMBL/GenBank/DDBJ databases">
        <authorList>
            <person name="Kallberg Y."/>
            <person name="Tangrot J."/>
            <person name="Rosling A."/>
        </authorList>
    </citation>
    <scope>NUCLEOTIDE SEQUENCE</scope>
    <source>
        <strain evidence="1">87-6 pot B 2015</strain>
    </source>
</reference>
<comment type="caution">
    <text evidence="1">The sequence shown here is derived from an EMBL/GenBank/DDBJ whole genome shotgun (WGS) entry which is preliminary data.</text>
</comment>
<accession>A0A9N9NHQ4</accession>
<organism evidence="1 2">
    <name type="scientific">Funneliformis mosseae</name>
    <name type="common">Endomycorrhizal fungus</name>
    <name type="synonym">Glomus mosseae</name>
    <dbReference type="NCBI Taxonomy" id="27381"/>
    <lineage>
        <taxon>Eukaryota</taxon>
        <taxon>Fungi</taxon>
        <taxon>Fungi incertae sedis</taxon>
        <taxon>Mucoromycota</taxon>
        <taxon>Glomeromycotina</taxon>
        <taxon>Glomeromycetes</taxon>
        <taxon>Glomerales</taxon>
        <taxon>Glomeraceae</taxon>
        <taxon>Funneliformis</taxon>
    </lineage>
</organism>
<protein>
    <submittedName>
        <fullName evidence="1">5999_t:CDS:1</fullName>
    </submittedName>
</protein>
<keyword evidence="2" id="KW-1185">Reference proteome</keyword>
<evidence type="ECO:0000313" key="2">
    <source>
        <dbReference type="Proteomes" id="UP000789375"/>
    </source>
</evidence>
<gene>
    <name evidence="1" type="ORF">FMOSSE_LOCUS15795</name>
</gene>
<dbReference type="AlphaFoldDB" id="A0A9N9NHQ4"/>